<protein>
    <submittedName>
        <fullName evidence="1">Uncharacterized protein</fullName>
    </submittedName>
</protein>
<evidence type="ECO:0000313" key="2">
    <source>
        <dbReference type="Proteomes" id="UP001054945"/>
    </source>
</evidence>
<proteinExistence type="predicted"/>
<accession>A0AAV4VL38</accession>
<organism evidence="1 2">
    <name type="scientific">Caerostris extrusa</name>
    <name type="common">Bark spider</name>
    <name type="synonym">Caerostris bankana</name>
    <dbReference type="NCBI Taxonomy" id="172846"/>
    <lineage>
        <taxon>Eukaryota</taxon>
        <taxon>Metazoa</taxon>
        <taxon>Ecdysozoa</taxon>
        <taxon>Arthropoda</taxon>
        <taxon>Chelicerata</taxon>
        <taxon>Arachnida</taxon>
        <taxon>Araneae</taxon>
        <taxon>Araneomorphae</taxon>
        <taxon>Entelegynae</taxon>
        <taxon>Araneoidea</taxon>
        <taxon>Araneidae</taxon>
        <taxon>Caerostris</taxon>
    </lineage>
</organism>
<sequence>MPGEYLKRGGTNITVVSFYDSVVSVGSKFWQKRLQTLQTPESLQHSLKIWRRQDGSGATDGDLGGGVGGKGVERQSWRWHPHLFSSIMQERPLPLQLPIAIEFGILVPPRFKTNAPKACIWRGLSSSSPHLRSQ</sequence>
<comment type="caution">
    <text evidence="1">The sequence shown here is derived from an EMBL/GenBank/DDBJ whole genome shotgun (WGS) entry which is preliminary data.</text>
</comment>
<dbReference type="EMBL" id="BPLR01014678">
    <property type="protein sequence ID" value="GIY70529.1"/>
    <property type="molecule type" value="Genomic_DNA"/>
</dbReference>
<dbReference type="Proteomes" id="UP001054945">
    <property type="component" value="Unassembled WGS sequence"/>
</dbReference>
<gene>
    <name evidence="1" type="ORF">CEXT_257001</name>
</gene>
<name>A0AAV4VL38_CAEEX</name>
<reference evidence="1 2" key="1">
    <citation type="submission" date="2021-06" db="EMBL/GenBank/DDBJ databases">
        <title>Caerostris extrusa draft genome.</title>
        <authorList>
            <person name="Kono N."/>
            <person name="Arakawa K."/>
        </authorList>
    </citation>
    <scope>NUCLEOTIDE SEQUENCE [LARGE SCALE GENOMIC DNA]</scope>
</reference>
<evidence type="ECO:0000313" key="1">
    <source>
        <dbReference type="EMBL" id="GIY70529.1"/>
    </source>
</evidence>
<dbReference type="AlphaFoldDB" id="A0AAV4VL38"/>
<keyword evidence="2" id="KW-1185">Reference proteome</keyword>